<dbReference type="InterPro" id="IPR000949">
    <property type="entry name" value="ELM2_dom"/>
</dbReference>
<keyword evidence="2" id="KW-0479">Metal-binding</keyword>
<proteinExistence type="predicted"/>
<dbReference type="GO" id="GO:0000785">
    <property type="term" value="C:chromatin"/>
    <property type="evidence" value="ECO:0007669"/>
    <property type="project" value="TreeGrafter"/>
</dbReference>
<dbReference type="PROSITE" id="PS51156">
    <property type="entry name" value="ELM2"/>
    <property type="match status" value="1"/>
</dbReference>
<evidence type="ECO:0000256" key="2">
    <source>
        <dbReference type="ARBA" id="ARBA00022723"/>
    </source>
</evidence>
<keyword evidence="5" id="KW-0539">Nucleus</keyword>
<accession>F0WGM3</accession>
<keyword evidence="4" id="KW-0862">Zinc</keyword>
<keyword evidence="3 6" id="KW-0863">Zinc-finger</keyword>
<reference evidence="9" key="2">
    <citation type="submission" date="2011-02" db="EMBL/GenBank/DDBJ databases">
        <authorList>
            <person name="MacLean D."/>
        </authorList>
    </citation>
    <scope>NUCLEOTIDE SEQUENCE</scope>
</reference>
<sequence length="340" mass="39459">MSPPRVGDEFQTEVPDLLIEESIAQRRKEQEKSKKYLQRWKPDQIENMEINEYLRSFCRLNEVEEGLQKLYEGDFNVGKAQALLVASRRKRLRSKSKSIASIHALEFEKAITKYNKKFHLLQPLFSVSNVGVLVQFYYIWKTTAAYKCWKVKQKVRRFRERIRHRLGNEHQEMDLHNEHCEICFTGGQLLCCDGCERAYHFYCVTPPIDDVPKEDWFCPKCAALIQTQMLLRPSEENRHCNHVGLRESSKATLRQLNKDIVHAIASKLRIPSPSRPPTAYFCGTPTSASGTVNGENDLRMLQRSLKTSTEGSVRSVGYSNKRQRRVCHPQRVLRAIESSN</sequence>
<dbReference type="SUPFAM" id="SSF57903">
    <property type="entry name" value="FYVE/PHD zinc finger"/>
    <property type="match status" value="1"/>
</dbReference>
<dbReference type="CDD" id="cd15532">
    <property type="entry name" value="PHD2_CHD_II"/>
    <property type="match status" value="1"/>
</dbReference>
<evidence type="ECO:0000256" key="1">
    <source>
        <dbReference type="ARBA" id="ARBA00004123"/>
    </source>
</evidence>
<name>F0WGM3_9STRA</name>
<dbReference type="InterPro" id="IPR013083">
    <property type="entry name" value="Znf_RING/FYVE/PHD"/>
</dbReference>
<dbReference type="Pfam" id="PF00628">
    <property type="entry name" value="PHD"/>
    <property type="match status" value="1"/>
</dbReference>
<feature type="domain" description="ELM2" evidence="8">
    <location>
        <begin position="2"/>
        <end position="88"/>
    </location>
</feature>
<dbReference type="Gene3D" id="3.30.40.10">
    <property type="entry name" value="Zinc/RING finger domain, C3HC4 (zinc finger)"/>
    <property type="match status" value="1"/>
</dbReference>
<evidence type="ECO:0000313" key="9">
    <source>
        <dbReference type="EMBL" id="CCA20387.1"/>
    </source>
</evidence>
<evidence type="ECO:0000256" key="6">
    <source>
        <dbReference type="PROSITE-ProRule" id="PRU00146"/>
    </source>
</evidence>
<dbReference type="InterPro" id="IPR019787">
    <property type="entry name" value="Znf_PHD-finger"/>
</dbReference>
<dbReference type="GO" id="GO:0008270">
    <property type="term" value="F:zinc ion binding"/>
    <property type="evidence" value="ECO:0007669"/>
    <property type="project" value="UniProtKB-KW"/>
</dbReference>
<dbReference type="PROSITE" id="PS50016">
    <property type="entry name" value="ZF_PHD_2"/>
    <property type="match status" value="1"/>
</dbReference>
<dbReference type="PROSITE" id="PS01359">
    <property type="entry name" value="ZF_PHD_1"/>
    <property type="match status" value="1"/>
</dbReference>
<evidence type="ECO:0000256" key="3">
    <source>
        <dbReference type="ARBA" id="ARBA00022771"/>
    </source>
</evidence>
<dbReference type="InterPro" id="IPR019786">
    <property type="entry name" value="Zinc_finger_PHD-type_CS"/>
</dbReference>
<reference evidence="9" key="1">
    <citation type="journal article" date="2011" name="PLoS Biol.">
        <title>Gene gain and loss during evolution of obligate parasitism in the white rust pathogen of Arabidopsis thaliana.</title>
        <authorList>
            <person name="Kemen E."/>
            <person name="Gardiner A."/>
            <person name="Schultz-Larsen T."/>
            <person name="Kemen A.C."/>
            <person name="Balmuth A.L."/>
            <person name="Robert-Seilaniantz A."/>
            <person name="Bailey K."/>
            <person name="Holub E."/>
            <person name="Studholme D.J."/>
            <person name="Maclean D."/>
            <person name="Jones J.D."/>
        </authorList>
    </citation>
    <scope>NUCLEOTIDE SEQUENCE</scope>
</reference>
<dbReference type="SMART" id="SM01189">
    <property type="entry name" value="ELM2"/>
    <property type="match status" value="1"/>
</dbReference>
<evidence type="ECO:0000256" key="4">
    <source>
        <dbReference type="ARBA" id="ARBA00022833"/>
    </source>
</evidence>
<dbReference type="AlphaFoldDB" id="F0WGM3"/>
<evidence type="ECO:0000259" key="7">
    <source>
        <dbReference type="PROSITE" id="PS50016"/>
    </source>
</evidence>
<dbReference type="PANTHER" id="PTHR45915:SF2">
    <property type="entry name" value="TOUTATIS, ISOFORM E"/>
    <property type="match status" value="1"/>
</dbReference>
<dbReference type="InterPro" id="IPR011011">
    <property type="entry name" value="Znf_FYVE_PHD"/>
</dbReference>
<feature type="domain" description="PHD-type" evidence="7">
    <location>
        <begin position="177"/>
        <end position="224"/>
    </location>
</feature>
<organism evidence="9">
    <name type="scientific">Albugo laibachii Nc14</name>
    <dbReference type="NCBI Taxonomy" id="890382"/>
    <lineage>
        <taxon>Eukaryota</taxon>
        <taxon>Sar</taxon>
        <taxon>Stramenopiles</taxon>
        <taxon>Oomycota</taxon>
        <taxon>Peronosporomycetes</taxon>
        <taxon>Albuginales</taxon>
        <taxon>Albuginaceae</taxon>
        <taxon>Albugo</taxon>
    </lineage>
</organism>
<gene>
    <name evidence="9" type="primary">AlNc14C92G5751</name>
    <name evidence="9" type="ORF">ALNC14_065300</name>
</gene>
<dbReference type="HOGENOM" id="CLU_047649_0_0_1"/>
<protein>
    <submittedName>
        <fullName evidence="9">Uncharacterized protein AlNc14C92G5751</fullName>
    </submittedName>
</protein>
<dbReference type="Gene3D" id="1.10.10.60">
    <property type="entry name" value="Homeodomain-like"/>
    <property type="match status" value="1"/>
</dbReference>
<comment type="subcellular location">
    <subcellularLocation>
        <location evidence="1">Nucleus</location>
    </subcellularLocation>
</comment>
<dbReference type="EMBL" id="FR824137">
    <property type="protein sequence ID" value="CCA20387.1"/>
    <property type="molecule type" value="Genomic_DNA"/>
</dbReference>
<evidence type="ECO:0000256" key="5">
    <source>
        <dbReference type="ARBA" id="ARBA00023242"/>
    </source>
</evidence>
<evidence type="ECO:0000259" key="8">
    <source>
        <dbReference type="PROSITE" id="PS51156"/>
    </source>
</evidence>
<dbReference type="Pfam" id="PF01448">
    <property type="entry name" value="ELM2"/>
    <property type="match status" value="1"/>
</dbReference>
<dbReference type="GO" id="GO:0005634">
    <property type="term" value="C:nucleus"/>
    <property type="evidence" value="ECO:0007669"/>
    <property type="project" value="UniProtKB-SubCell"/>
</dbReference>
<dbReference type="PANTHER" id="PTHR45915">
    <property type="entry name" value="TRANSCRIPTION INTERMEDIARY FACTOR"/>
    <property type="match status" value="1"/>
</dbReference>
<dbReference type="InterPro" id="IPR001965">
    <property type="entry name" value="Znf_PHD"/>
</dbReference>
<dbReference type="SMART" id="SM00249">
    <property type="entry name" value="PHD"/>
    <property type="match status" value="1"/>
</dbReference>